<protein>
    <recommendedName>
        <fullName evidence="1">RNase NYN domain-containing protein</fullName>
    </recommendedName>
</protein>
<evidence type="ECO:0000259" key="1">
    <source>
        <dbReference type="Pfam" id="PF11977"/>
    </source>
</evidence>
<dbReference type="AlphaFoldDB" id="A0A9P1IND8"/>
<dbReference type="InterPro" id="IPR021869">
    <property type="entry name" value="RNase_Zc3h12_NYN"/>
</dbReference>
<evidence type="ECO:0000313" key="3">
    <source>
        <dbReference type="Proteomes" id="UP001152747"/>
    </source>
</evidence>
<gene>
    <name evidence="2" type="ORF">CAMP_LOCUS10433</name>
</gene>
<name>A0A9P1IND8_9PELO</name>
<dbReference type="OrthoDB" id="5788528at2759"/>
<feature type="domain" description="RNase NYN" evidence="1">
    <location>
        <begin position="53"/>
        <end position="195"/>
    </location>
</feature>
<organism evidence="2 3">
    <name type="scientific">Caenorhabditis angaria</name>
    <dbReference type="NCBI Taxonomy" id="860376"/>
    <lineage>
        <taxon>Eukaryota</taxon>
        <taxon>Metazoa</taxon>
        <taxon>Ecdysozoa</taxon>
        <taxon>Nematoda</taxon>
        <taxon>Chromadorea</taxon>
        <taxon>Rhabditida</taxon>
        <taxon>Rhabditina</taxon>
        <taxon>Rhabditomorpha</taxon>
        <taxon>Rhabditoidea</taxon>
        <taxon>Rhabditidae</taxon>
        <taxon>Peloderinae</taxon>
        <taxon>Caenorhabditis</taxon>
    </lineage>
</organism>
<keyword evidence="3" id="KW-1185">Reference proteome</keyword>
<dbReference type="EMBL" id="CANHGI010000004">
    <property type="protein sequence ID" value="CAI5447796.1"/>
    <property type="molecule type" value="Genomic_DNA"/>
</dbReference>
<reference evidence="2" key="1">
    <citation type="submission" date="2022-11" db="EMBL/GenBank/DDBJ databases">
        <authorList>
            <person name="Kikuchi T."/>
        </authorList>
    </citation>
    <scope>NUCLEOTIDE SEQUENCE</scope>
    <source>
        <strain evidence="2">PS1010</strain>
    </source>
</reference>
<comment type="caution">
    <text evidence="2">The sequence shown here is derived from an EMBL/GenBank/DDBJ whole genome shotgun (WGS) entry which is preliminary data.</text>
</comment>
<dbReference type="Pfam" id="PF11977">
    <property type="entry name" value="RNase_Zc3h12a"/>
    <property type="match status" value="1"/>
</dbReference>
<proteinExistence type="predicted"/>
<dbReference type="Proteomes" id="UP001152747">
    <property type="component" value="Unassembled WGS sequence"/>
</dbReference>
<evidence type="ECO:0000313" key="2">
    <source>
        <dbReference type="EMBL" id="CAI5447796.1"/>
    </source>
</evidence>
<sequence>MDFVEINDEISNQPEEDEQNFDISKSFRENLSFLLSSEFPDQMEKRNENSVFLRPICIDAIDVSCRFNRRVRKNLDVLPSDQNLLNVRAITITLWYFISRGHTALAFLPSTLREYAVKCTDPHELFLLAKMDLITFENKVSITPIEFSKSIASCAETSNGIIVGSRKKYASLTKKFPILINLLTNSFFRASFSKNVKEFKKSKSTNIRMILELDEIPGNDSIAFQLPAIDQLFVMNKISKLIGDEKMLKHCSSLRINLEQICSESTKVLKTKKSLPSKLMHKSTIQSNIYNHNDPYLPEYVAPPPPKILDLKKKSRIGHKNSIYRVGGEIKIENQEISLKGPLIEALTAIFGAEKAVKLVEDNPNIDDINEDNSHRMQPSHKINNCHFLMLPNKKMFRFDRIFKGFNNFSERASQVSLF</sequence>
<accession>A0A9P1IND8</accession>
<dbReference type="Gene3D" id="3.40.50.11980">
    <property type="match status" value="1"/>
</dbReference>